<dbReference type="Proteomes" id="UP000077143">
    <property type="component" value="Chromosome"/>
</dbReference>
<keyword evidence="3 6" id="KW-0285">Flavoprotein</keyword>
<dbReference type="RefSeq" id="WP_067999112.1">
    <property type="nucleotide sequence ID" value="NZ_CP015596.1"/>
</dbReference>
<sequence length="410" mass="44274">MDVQEFRAAARAWLAANMPRVDPDNPPNYQIDDTAVWQRSRELQRRIHDGGFAGICFPAEYGGLGLTREYQRSFDDESAGYELPYPLNVPSLAICCATLLDVGSEAQKREHISAALRGEEILCQLLSEPGAGSDLASVTTRAELKDGNWVINGAKIWSTAVFAADYGLCLTRTDWTEPKHQGLTMFLVKIDAPGVTVRRIVDINGHAEFCEVFLDNVVLSPDAMVGELNNGWTVASTQLGHERRAMGGGSEFASGVEEFPDSNRNIDLVALARALGTTADPATRAGIGRLYARWAVHDTLIPHVMGRMATGELPAASASLIRLFVAETEHLANDVAVGLAGPGVVVGGAHDSAEERALAHNLLARQIISIGGGTTEMARNVISERVLNMPREFAADRGVPFNEVRSNRSS</sequence>
<evidence type="ECO:0000256" key="3">
    <source>
        <dbReference type="ARBA" id="ARBA00022630"/>
    </source>
</evidence>
<dbReference type="InterPro" id="IPR046373">
    <property type="entry name" value="Acyl-CoA_Oxase/DH_mid-dom_sf"/>
</dbReference>
<evidence type="ECO:0000256" key="4">
    <source>
        <dbReference type="ARBA" id="ARBA00022827"/>
    </source>
</evidence>
<dbReference type="InterPro" id="IPR036250">
    <property type="entry name" value="AcylCo_DH-like_C"/>
</dbReference>
<feature type="domain" description="Acyl-CoA oxidase/dehydrogenase middle" evidence="8">
    <location>
        <begin position="123"/>
        <end position="217"/>
    </location>
</feature>
<evidence type="ECO:0000313" key="10">
    <source>
        <dbReference type="EMBL" id="ANE81463.1"/>
    </source>
</evidence>
<dbReference type="EMBL" id="CP015596">
    <property type="protein sequence ID" value="ANE81463.1"/>
    <property type="molecule type" value="Genomic_DNA"/>
</dbReference>
<feature type="domain" description="Acyl-CoA dehydrogenase/oxidase C-terminal" evidence="7">
    <location>
        <begin position="229"/>
        <end position="387"/>
    </location>
</feature>
<proteinExistence type="inferred from homology"/>
<evidence type="ECO:0000256" key="2">
    <source>
        <dbReference type="ARBA" id="ARBA00009347"/>
    </source>
</evidence>
<reference evidence="10 11" key="1">
    <citation type="submission" date="2016-05" db="EMBL/GenBank/DDBJ databases">
        <title>Complete genome sequence of a phthalic acid esters degrading Mycobacterium sp. YC-RL4.</title>
        <authorList>
            <person name="Ren L."/>
            <person name="Fan S."/>
            <person name="Ruth N."/>
            <person name="Jia Y."/>
            <person name="Wang J."/>
            <person name="Qiao C."/>
        </authorList>
    </citation>
    <scope>NUCLEOTIDE SEQUENCE [LARGE SCALE GENOMIC DNA]</scope>
    <source>
        <strain evidence="10 11">YC-RL4</strain>
    </source>
</reference>
<comment type="similarity">
    <text evidence="2 6">Belongs to the acyl-CoA dehydrogenase family.</text>
</comment>
<dbReference type="STRING" id="1682113.A7U43_21130"/>
<evidence type="ECO:0000256" key="5">
    <source>
        <dbReference type="ARBA" id="ARBA00023002"/>
    </source>
</evidence>
<protein>
    <submittedName>
        <fullName evidence="10">Acyl-CoA dehydrogenase</fullName>
    </submittedName>
</protein>
<dbReference type="InterPro" id="IPR006091">
    <property type="entry name" value="Acyl-CoA_Oxase/DH_mid-dom"/>
</dbReference>
<accession>A0A172UR66</accession>
<dbReference type="SUPFAM" id="SSF47203">
    <property type="entry name" value="Acyl-CoA dehydrogenase C-terminal domain-like"/>
    <property type="match status" value="1"/>
</dbReference>
<organism evidence="10 11">
    <name type="scientific">Mycobacterium adipatum</name>
    <dbReference type="NCBI Taxonomy" id="1682113"/>
    <lineage>
        <taxon>Bacteria</taxon>
        <taxon>Bacillati</taxon>
        <taxon>Actinomycetota</taxon>
        <taxon>Actinomycetes</taxon>
        <taxon>Mycobacteriales</taxon>
        <taxon>Mycobacteriaceae</taxon>
        <taxon>Mycobacterium</taxon>
    </lineage>
</organism>
<dbReference type="InterPro" id="IPR052161">
    <property type="entry name" value="Mycobact_Acyl-CoA_DH"/>
</dbReference>
<name>A0A172UR66_9MYCO</name>
<evidence type="ECO:0000259" key="7">
    <source>
        <dbReference type="Pfam" id="PF00441"/>
    </source>
</evidence>
<dbReference type="FunFam" id="2.40.110.10:FF:000011">
    <property type="entry name" value="Acyl-CoA dehydrogenase FadE34"/>
    <property type="match status" value="1"/>
</dbReference>
<dbReference type="Gene3D" id="1.20.140.10">
    <property type="entry name" value="Butyryl-CoA Dehydrogenase, subunit A, domain 3"/>
    <property type="match status" value="1"/>
</dbReference>
<dbReference type="PANTHER" id="PTHR43292:SF4">
    <property type="entry name" value="ACYL-COA DEHYDROGENASE FADE34"/>
    <property type="match status" value="1"/>
</dbReference>
<dbReference type="Pfam" id="PF02770">
    <property type="entry name" value="Acyl-CoA_dh_M"/>
    <property type="match status" value="1"/>
</dbReference>
<gene>
    <name evidence="10" type="ORF">A7U43_21130</name>
</gene>
<dbReference type="Gene3D" id="2.40.110.10">
    <property type="entry name" value="Butyryl-CoA Dehydrogenase, subunit A, domain 2"/>
    <property type="match status" value="1"/>
</dbReference>
<dbReference type="InterPro" id="IPR013786">
    <property type="entry name" value="AcylCoA_DH/ox_N"/>
</dbReference>
<evidence type="ECO:0000259" key="8">
    <source>
        <dbReference type="Pfam" id="PF02770"/>
    </source>
</evidence>
<dbReference type="AlphaFoldDB" id="A0A172UR66"/>
<dbReference type="PANTHER" id="PTHR43292">
    <property type="entry name" value="ACYL-COA DEHYDROGENASE"/>
    <property type="match status" value="1"/>
</dbReference>
<dbReference type="Gene3D" id="1.10.540.10">
    <property type="entry name" value="Acyl-CoA dehydrogenase/oxidase, N-terminal domain"/>
    <property type="match status" value="1"/>
</dbReference>
<dbReference type="SUPFAM" id="SSF56645">
    <property type="entry name" value="Acyl-CoA dehydrogenase NM domain-like"/>
    <property type="match status" value="1"/>
</dbReference>
<evidence type="ECO:0000259" key="9">
    <source>
        <dbReference type="Pfam" id="PF02771"/>
    </source>
</evidence>
<dbReference type="InterPro" id="IPR009100">
    <property type="entry name" value="AcylCoA_DH/oxidase_NM_dom_sf"/>
</dbReference>
<dbReference type="GO" id="GO:0016627">
    <property type="term" value="F:oxidoreductase activity, acting on the CH-CH group of donors"/>
    <property type="evidence" value="ECO:0007669"/>
    <property type="project" value="InterPro"/>
</dbReference>
<dbReference type="Pfam" id="PF00441">
    <property type="entry name" value="Acyl-CoA_dh_1"/>
    <property type="match status" value="1"/>
</dbReference>
<dbReference type="InterPro" id="IPR009075">
    <property type="entry name" value="AcylCo_DH/oxidase_C"/>
</dbReference>
<dbReference type="KEGG" id="madi:A7U43_21130"/>
<dbReference type="Pfam" id="PF02771">
    <property type="entry name" value="Acyl-CoA_dh_N"/>
    <property type="match status" value="1"/>
</dbReference>
<dbReference type="GO" id="GO:0005886">
    <property type="term" value="C:plasma membrane"/>
    <property type="evidence" value="ECO:0007669"/>
    <property type="project" value="TreeGrafter"/>
</dbReference>
<dbReference type="GO" id="GO:0050660">
    <property type="term" value="F:flavin adenine dinucleotide binding"/>
    <property type="evidence" value="ECO:0007669"/>
    <property type="project" value="InterPro"/>
</dbReference>
<dbReference type="InterPro" id="IPR037069">
    <property type="entry name" value="AcylCoA_DH/ox_N_sf"/>
</dbReference>
<evidence type="ECO:0000313" key="11">
    <source>
        <dbReference type="Proteomes" id="UP000077143"/>
    </source>
</evidence>
<keyword evidence="4 6" id="KW-0274">FAD</keyword>
<dbReference type="OrthoDB" id="5167280at2"/>
<keyword evidence="11" id="KW-1185">Reference proteome</keyword>
<keyword evidence="5 6" id="KW-0560">Oxidoreductase</keyword>
<evidence type="ECO:0000256" key="6">
    <source>
        <dbReference type="RuleBase" id="RU362125"/>
    </source>
</evidence>
<feature type="domain" description="Acyl-CoA dehydrogenase/oxidase N-terminal" evidence="9">
    <location>
        <begin position="4"/>
        <end position="119"/>
    </location>
</feature>
<evidence type="ECO:0000256" key="1">
    <source>
        <dbReference type="ARBA" id="ARBA00001974"/>
    </source>
</evidence>
<comment type="cofactor">
    <cofactor evidence="1 6">
        <name>FAD</name>
        <dbReference type="ChEBI" id="CHEBI:57692"/>
    </cofactor>
</comment>